<dbReference type="PANTHER" id="PTHR43468">
    <property type="match status" value="1"/>
</dbReference>
<dbReference type="GO" id="GO:0006400">
    <property type="term" value="P:tRNA modification"/>
    <property type="evidence" value="ECO:0007669"/>
    <property type="project" value="InterPro"/>
</dbReference>
<dbReference type="RefSeq" id="WP_235671781.1">
    <property type="nucleotide sequence ID" value="NZ_LC511995.1"/>
</dbReference>
<dbReference type="InterPro" id="IPR002616">
    <property type="entry name" value="tRNA_ribo_trans-like"/>
</dbReference>
<geneLocation type="plasmid" evidence="3">
    <name>pMY458-rmtE</name>
</geneLocation>
<protein>
    <recommendedName>
        <fullName evidence="2">tRNA-guanine(15) transglycosylase-like domain-containing protein</fullName>
    </recommendedName>
</protein>
<accession>A0A5S9M341</accession>
<evidence type="ECO:0000313" key="3">
    <source>
        <dbReference type="EMBL" id="BBP49981.1"/>
    </source>
</evidence>
<feature type="domain" description="tRNA-guanine(15) transglycosylase-like" evidence="2">
    <location>
        <begin position="1"/>
        <end position="225"/>
    </location>
</feature>
<name>A0A5S9M341_9ENTR</name>
<evidence type="ECO:0000256" key="1">
    <source>
        <dbReference type="ARBA" id="ARBA00022723"/>
    </source>
</evidence>
<dbReference type="Pfam" id="PF01702">
    <property type="entry name" value="TGT"/>
    <property type="match status" value="1"/>
</dbReference>
<sequence>MMCLDYCTHPDDSYETNIFSVEVTIDWAKRCKREYERQLLMRKIPPEKRPLLFAIIQGGSFFDLRDKCADALKEIGFDGYGFGGFPVNGQGELVEDILAYTASLMPNETPKYAMGLGKPDGVVSCYKMGYNLFDCVIPTREARHNRLYVFDEESDDTLKYRHYYILDEEHIREKTPISKQCDCLTCRNYTRAYLYHLYKVGDSLGYRLATIHNLRFYTQLMEKLQRGAVYEY</sequence>
<dbReference type="EMBL" id="LC511996">
    <property type="protein sequence ID" value="BBP49981.1"/>
    <property type="molecule type" value="Genomic_DNA"/>
</dbReference>
<dbReference type="SUPFAM" id="SSF51713">
    <property type="entry name" value="tRNA-guanine transglycosylase"/>
    <property type="match status" value="1"/>
</dbReference>
<dbReference type="NCBIfam" id="TIGR00449">
    <property type="entry name" value="tgt_general"/>
    <property type="match status" value="1"/>
</dbReference>
<keyword evidence="3" id="KW-0614">Plasmid</keyword>
<dbReference type="GO" id="GO:0046872">
    <property type="term" value="F:metal ion binding"/>
    <property type="evidence" value="ECO:0007669"/>
    <property type="project" value="UniProtKB-KW"/>
</dbReference>
<dbReference type="AlphaFoldDB" id="A0A5S9M341"/>
<dbReference type="PANTHER" id="PTHR43468:SF1">
    <property type="entry name" value="TRNA-GUANOSINE(34) QUEUINE TRANSGLYCOSYLASE"/>
    <property type="match status" value="1"/>
</dbReference>
<dbReference type="Gene3D" id="3.20.20.105">
    <property type="entry name" value="Queuine tRNA-ribosyltransferase-like"/>
    <property type="match status" value="1"/>
</dbReference>
<organism evidence="3">
    <name type="scientific">Enterobacter hormaechei subsp. xiangfangensis</name>
    <dbReference type="NCBI Taxonomy" id="1296536"/>
    <lineage>
        <taxon>Bacteria</taxon>
        <taxon>Pseudomonadati</taxon>
        <taxon>Pseudomonadota</taxon>
        <taxon>Gammaproteobacteria</taxon>
        <taxon>Enterobacterales</taxon>
        <taxon>Enterobacteriaceae</taxon>
        <taxon>Enterobacter</taxon>
        <taxon>Enterobacter cloacae complex</taxon>
    </lineage>
</organism>
<proteinExistence type="predicted"/>
<reference evidence="3" key="1">
    <citation type="submission" date="2019-11" db="EMBL/GenBank/DDBJ databases">
        <title>Complete plasmid sequence of Enterobacter hormaechei subsp. xiangfangensis pMY458-rmtE.</title>
        <authorList>
            <person name="Oshiro S."/>
            <person name="Tada T."/>
            <person name="Kirikae T."/>
        </authorList>
    </citation>
    <scope>NUCLEOTIDE SEQUENCE</scope>
    <source>
        <strain evidence="3">MY458</strain>
        <plasmid evidence="3">pMY458-rmtE</plasmid>
    </source>
</reference>
<keyword evidence="1" id="KW-0479">Metal-binding</keyword>
<evidence type="ECO:0000259" key="2">
    <source>
        <dbReference type="Pfam" id="PF01702"/>
    </source>
</evidence>
<dbReference type="InterPro" id="IPR036511">
    <property type="entry name" value="TGT-like_sf"/>
</dbReference>